<feature type="compositionally biased region" description="Basic and acidic residues" evidence="1">
    <location>
        <begin position="29"/>
        <end position="38"/>
    </location>
</feature>
<reference evidence="2" key="1">
    <citation type="submission" date="2022-10" db="EMBL/GenBank/DDBJ databases">
        <authorList>
            <person name="Mo P."/>
        </authorList>
    </citation>
    <scope>NUCLEOTIDE SEQUENCE</scope>
    <source>
        <strain evidence="2">HUAS 13-4</strain>
    </source>
</reference>
<evidence type="ECO:0000313" key="3">
    <source>
        <dbReference type="Proteomes" id="UP001061298"/>
    </source>
</evidence>
<gene>
    <name evidence="2" type="ORF">N8I84_23780</name>
</gene>
<feature type="region of interest" description="Disordered" evidence="1">
    <location>
        <begin position="29"/>
        <end position="53"/>
    </location>
</feature>
<dbReference type="PROSITE" id="PS51257">
    <property type="entry name" value="PROKAR_LIPOPROTEIN"/>
    <property type="match status" value="1"/>
</dbReference>
<dbReference type="InterPro" id="IPR029046">
    <property type="entry name" value="LolA/LolB/LppX"/>
</dbReference>
<feature type="region of interest" description="Disordered" evidence="1">
    <location>
        <begin position="270"/>
        <end position="289"/>
    </location>
</feature>
<organism evidence="2 3">
    <name type="scientific">Streptomyces cynarae</name>
    <dbReference type="NCBI Taxonomy" id="2981134"/>
    <lineage>
        <taxon>Bacteria</taxon>
        <taxon>Bacillati</taxon>
        <taxon>Actinomycetota</taxon>
        <taxon>Actinomycetes</taxon>
        <taxon>Kitasatosporales</taxon>
        <taxon>Streptomycetaceae</taxon>
        <taxon>Streptomyces</taxon>
    </lineage>
</organism>
<evidence type="ECO:0008006" key="4">
    <source>
        <dbReference type="Google" id="ProtNLM"/>
    </source>
</evidence>
<dbReference type="Gene3D" id="2.50.20.20">
    <property type="match status" value="1"/>
</dbReference>
<evidence type="ECO:0000256" key="1">
    <source>
        <dbReference type="SAM" id="MobiDB-lite"/>
    </source>
</evidence>
<name>A0ABY6EBF3_9ACTN</name>
<protein>
    <recommendedName>
        <fullName evidence="4">Lipoprotein</fullName>
    </recommendedName>
</protein>
<dbReference type="SUPFAM" id="SSF89392">
    <property type="entry name" value="Prokaryotic lipoproteins and lipoprotein localization factors"/>
    <property type="match status" value="1"/>
</dbReference>
<sequence length="289" mass="30888">MKDGIFRRGILPVAVALTLSALTACSHFGDGDSSRRSAEPSGGRAAHVDPRSSAALRAVEKATEKAGSARVESTTSMGGMLALETGGLLGWAGESVGTLRITYTGGQLAETMRALGSTSMEARLLPDAYYAKVGDAFARRLHGRHWIRYAYDDLASLPGGSGAYLTDQLRNTAPLQPVRLLLASGDVRRVGEESVRGRRTTHYSGTVTPASLTGALREQLEQAGVTEETVDVWVDDHDLLVKKTERGELSSGRMSSTAYYRDYGTKISTTKPPTADTADFKDLMKTQGS</sequence>
<evidence type="ECO:0000313" key="2">
    <source>
        <dbReference type="EMBL" id="UXY21373.1"/>
    </source>
</evidence>
<dbReference type="Proteomes" id="UP001061298">
    <property type="component" value="Chromosome"/>
</dbReference>
<proteinExistence type="predicted"/>
<feature type="compositionally biased region" description="Basic and acidic residues" evidence="1">
    <location>
        <begin position="278"/>
        <end position="289"/>
    </location>
</feature>
<dbReference type="EMBL" id="CP106793">
    <property type="protein sequence ID" value="UXY21373.1"/>
    <property type="molecule type" value="Genomic_DNA"/>
</dbReference>
<dbReference type="RefSeq" id="WP_263231415.1">
    <property type="nucleotide sequence ID" value="NZ_CP106793.1"/>
</dbReference>
<keyword evidence="3" id="KW-1185">Reference proteome</keyword>
<accession>A0ABY6EBF3</accession>